<dbReference type="InterPro" id="IPR014922">
    <property type="entry name" value="YdhG-like"/>
</dbReference>
<reference evidence="2 3" key="1">
    <citation type="submission" date="2016-01" db="EMBL/GenBank/DDBJ databases">
        <title>Genome sequencing of Roseivirga spongicola UST030701-084.</title>
        <authorList>
            <person name="Selvaratnam C."/>
            <person name="Thevarajoo S."/>
            <person name="Goh K.M."/>
            <person name="Ee R."/>
            <person name="Chan K.-G."/>
            <person name="Chong C.S."/>
        </authorList>
    </citation>
    <scope>NUCLEOTIDE SEQUENCE [LARGE SCALE GENOMIC DNA]</scope>
    <source>
        <strain evidence="2 3">UST030701-084</strain>
    </source>
</reference>
<dbReference type="Proteomes" id="UP000075606">
    <property type="component" value="Unassembled WGS sequence"/>
</dbReference>
<evidence type="ECO:0000313" key="3">
    <source>
        <dbReference type="Proteomes" id="UP000075606"/>
    </source>
</evidence>
<comment type="caution">
    <text evidence="2">The sequence shown here is derived from an EMBL/GenBank/DDBJ whole genome shotgun (WGS) entry which is preliminary data.</text>
</comment>
<name>A0A150XF24_9BACT</name>
<evidence type="ECO:0000259" key="1">
    <source>
        <dbReference type="Pfam" id="PF08818"/>
    </source>
</evidence>
<dbReference type="RefSeq" id="WP_068215521.1">
    <property type="nucleotide sequence ID" value="NZ_LRPC01000001.1"/>
</dbReference>
<protein>
    <recommendedName>
        <fullName evidence="1">YdhG-like domain-containing protein</fullName>
    </recommendedName>
</protein>
<dbReference type="AlphaFoldDB" id="A0A150XF24"/>
<keyword evidence="3" id="KW-1185">Reference proteome</keyword>
<dbReference type="SUPFAM" id="SSF159888">
    <property type="entry name" value="YdhG-like"/>
    <property type="match status" value="1"/>
</dbReference>
<dbReference type="OrthoDB" id="1120992at2"/>
<feature type="domain" description="YdhG-like" evidence="1">
    <location>
        <begin position="27"/>
        <end position="123"/>
    </location>
</feature>
<sequence>MNRFQPIGFQDLDDLFEFIPDEELQLVKVLRNLVYDCIPEVQEKLSYNVPFFRLKRNICFIWPGSVPWGGTFKGVQFGFIQGHLLSHDGYLETGKRKYVRTKIFKKPQEIEFDKMSALLFEALEIDQKT</sequence>
<dbReference type="EMBL" id="LRPC01000001">
    <property type="protein sequence ID" value="KYG77310.1"/>
    <property type="molecule type" value="Genomic_DNA"/>
</dbReference>
<dbReference type="Pfam" id="PF08818">
    <property type="entry name" value="DUF1801"/>
    <property type="match status" value="1"/>
</dbReference>
<evidence type="ECO:0000313" key="2">
    <source>
        <dbReference type="EMBL" id="KYG77310.1"/>
    </source>
</evidence>
<organism evidence="2 3">
    <name type="scientific">Roseivirga spongicola</name>
    <dbReference type="NCBI Taxonomy" id="333140"/>
    <lineage>
        <taxon>Bacteria</taxon>
        <taxon>Pseudomonadati</taxon>
        <taxon>Bacteroidota</taxon>
        <taxon>Cytophagia</taxon>
        <taxon>Cytophagales</taxon>
        <taxon>Roseivirgaceae</taxon>
        <taxon>Roseivirga</taxon>
    </lineage>
</organism>
<dbReference type="Gene3D" id="3.90.1150.200">
    <property type="match status" value="1"/>
</dbReference>
<accession>A0A150XF24</accession>
<gene>
    <name evidence="2" type="ORF">AWW68_00640</name>
</gene>
<proteinExistence type="predicted"/>
<dbReference type="STRING" id="333140.AWW68_00640"/>